<feature type="compositionally biased region" description="Acidic residues" evidence="1">
    <location>
        <begin position="1048"/>
        <end position="1058"/>
    </location>
</feature>
<feature type="region of interest" description="Disordered" evidence="1">
    <location>
        <begin position="226"/>
        <end position="251"/>
    </location>
</feature>
<organism evidence="3 4">
    <name type="scientific">Mizuhopecten yessoensis</name>
    <name type="common">Japanese scallop</name>
    <name type="synonym">Patinopecten yessoensis</name>
    <dbReference type="NCBI Taxonomy" id="6573"/>
    <lineage>
        <taxon>Eukaryota</taxon>
        <taxon>Metazoa</taxon>
        <taxon>Spiralia</taxon>
        <taxon>Lophotrochozoa</taxon>
        <taxon>Mollusca</taxon>
        <taxon>Bivalvia</taxon>
        <taxon>Autobranchia</taxon>
        <taxon>Pteriomorphia</taxon>
        <taxon>Pectinida</taxon>
        <taxon>Pectinoidea</taxon>
        <taxon>Pectinidae</taxon>
        <taxon>Mizuhopecten</taxon>
    </lineage>
</organism>
<dbReference type="PANTHER" id="PTHR15463">
    <property type="entry name" value="AP1 GAMMA SUBUNIT BINDING PROTEIN 1"/>
    <property type="match status" value="1"/>
</dbReference>
<dbReference type="SMART" id="SM00027">
    <property type="entry name" value="EH"/>
    <property type="match status" value="1"/>
</dbReference>
<feature type="region of interest" description="Disordered" evidence="1">
    <location>
        <begin position="586"/>
        <end position="627"/>
    </location>
</feature>
<sequence>MVLFSNYILPGSTSNVKEFSMADNRNIRYPGQPPGNFGMMPNPGMPQFQQPGTGIQMMPMMHTGMMMPPGNRMMAPQQMMFPVQQMAMRPPDGPRIAPPAYTQKMADSFKHRAPSHQAPGQTNRPVTMSAEQLRQLEEKQRKEKQFLAQKQKLQAFGRPVPVDADKFSKGLMESMFGKVDRPKPKKELPSKKEGFAEQEDDGFGDFMAGPCTTVSAPIENMAAPETQSLPQSLPEPPSGENPAISQSKEEKKDLMSMMMECSDLKAPNKAKTFHRPALKELPTTTQTYHHTFHQSQQARQWTQPVEELSELFTLDPSTQPVPHPGQPPQGQEGAKFEIPGWCKEEDRIPPVYKQVLEAAIVNGQIATERLYPILLMSGLNKETLGQIWNLANRTTPGQLIKEELYLMLALIAFAQNNYQALTMDMLNKLPQPPIPFLGQQGQGPSGPPGSQGHGHPGQQGQGPPGPGPQSQQGQCLPIPPTAVSQQMVPSPIIQSGTPLQQGIQVPVIQPVVGVATAATMEVFVPSGDDDFADFQAAGPTPKTVKFLNICFRYLYEVPTPAEAERMTGPITSEMTYSNVQNFFGSDDSSGKCPSTPNSLEADFDDFKSADSKPSDSSQFSSEQSENEDFKAFESYLEDFERKKQKQQESPLHRPVSKSSLPLPSMPSTAVPTAIPAIRNLWSKPHGDAIVTSVPSKPLQSSQFHTPDLVVADSTEKSDQQFGNSPPKSSDSDFADFQQAPVVGNFSKSAVSRLTADHDQLKASGSDVSLTLIGEEDKYAALRSLDFGSELSTGNEAGSAEGPNPPEEGAEDDDENWADFQGVVLDQEPKTEPTGTEVPGTDSGKESILSLFNSAPPITSSVNSDQPMDATVTSVTPLPLDSNTDSDWTGFGESSKTSTEADSGWPAFSSSSTFGDSGHLEPAPAFEQTETASDDWADFQGPEDVSSATTDSSSGVDKDAVISVKKEGLQSEEILGLFKVREPQNLPTDLKEVYTQKTAVNSEWNPQVAASTNTYLDGESKVFSAKAKRLPSLGPEDEEEDSFRVPPPMDDDQGDEDFSEFSRGYEDMDNYHQPQTMLDDGRRKYHMSGVGVVSKPVVKEAKKAASNAQSRYADIMMLDQTDVDQGLPKDTLDIGQDQLSITKSEDSQSISSLELPFSKSRLQNVLDQDTQSISSNEYGNFETILPRQLNTPVNMESKSVDSLDLIKDEGNGDSSEDQGSGDRSRGESPEKGAELSTTEGTNVEETANVNDTFQASMQNTLPVLGDRYSNILQDIPGSDKHSYEWQRCLDNSYRMIKDANNIFNSISSSVVCNEVLKSEQGSEYVQGVVEIFRVVCRITTAMKSQGLATDKLSQLLKDIDLSWNNLTAFLVGGNLMPDDNSLHFNNALLKSDDSLSQRKACGVCLLNVDTLSKNFNREDECPKLTYGGRQYHASCANFWVNCVDSTLPALKLTELL</sequence>
<proteinExistence type="predicted"/>
<feature type="domain" description="EH" evidence="2">
    <location>
        <begin position="344"/>
        <end position="435"/>
    </location>
</feature>
<feature type="compositionally biased region" description="Polar residues" evidence="1">
    <location>
        <begin position="1234"/>
        <end position="1251"/>
    </location>
</feature>
<feature type="region of interest" description="Disordered" evidence="1">
    <location>
        <begin position="788"/>
        <end position="957"/>
    </location>
</feature>
<feature type="compositionally biased region" description="Low complexity" evidence="1">
    <location>
        <begin position="656"/>
        <end position="667"/>
    </location>
</feature>
<dbReference type="InterPro" id="IPR011992">
    <property type="entry name" value="EF-hand-dom_pair"/>
</dbReference>
<gene>
    <name evidence="3" type="ORF">KP79_PYT16183</name>
</gene>
<keyword evidence="4" id="KW-1185">Reference proteome</keyword>
<dbReference type="Pfam" id="PF12763">
    <property type="entry name" value="EH"/>
    <property type="match status" value="1"/>
</dbReference>
<feature type="region of interest" description="Disordered" evidence="1">
    <location>
        <begin position="179"/>
        <end position="204"/>
    </location>
</feature>
<dbReference type="Pfam" id="PF25999">
    <property type="entry name" value="SYNRG_C"/>
    <property type="match status" value="1"/>
</dbReference>
<dbReference type="STRING" id="6573.A0A210QIQ7"/>
<dbReference type="PANTHER" id="PTHR15463:SF2">
    <property type="entry name" value="SYNERGIN GAMMA"/>
    <property type="match status" value="1"/>
</dbReference>
<feature type="compositionally biased region" description="Low complexity" evidence="1">
    <location>
        <begin position="614"/>
        <end position="623"/>
    </location>
</feature>
<feature type="region of interest" description="Disordered" evidence="1">
    <location>
        <begin position="639"/>
        <end position="667"/>
    </location>
</feature>
<feature type="region of interest" description="Disordered" evidence="1">
    <location>
        <begin position="107"/>
        <end position="126"/>
    </location>
</feature>
<evidence type="ECO:0000313" key="3">
    <source>
        <dbReference type="EMBL" id="OWF48643.1"/>
    </source>
</evidence>
<dbReference type="GO" id="GO:0030130">
    <property type="term" value="C:clathrin coat of trans-Golgi network vesicle"/>
    <property type="evidence" value="ECO:0007669"/>
    <property type="project" value="TreeGrafter"/>
</dbReference>
<dbReference type="InterPro" id="IPR059024">
    <property type="entry name" value="SYNRG_C"/>
</dbReference>
<feature type="compositionally biased region" description="Basic and acidic residues" evidence="1">
    <location>
        <begin position="1219"/>
        <end position="1232"/>
    </location>
</feature>
<feature type="region of interest" description="Disordered" evidence="1">
    <location>
        <begin position="1027"/>
        <end position="1075"/>
    </location>
</feature>
<feature type="compositionally biased region" description="Basic and acidic residues" evidence="1">
    <location>
        <begin position="604"/>
        <end position="613"/>
    </location>
</feature>
<feature type="region of interest" description="Disordered" evidence="1">
    <location>
        <begin position="712"/>
        <end position="736"/>
    </location>
</feature>
<evidence type="ECO:0000259" key="2">
    <source>
        <dbReference type="PROSITE" id="PS50031"/>
    </source>
</evidence>
<dbReference type="OrthoDB" id="524326at2759"/>
<dbReference type="SUPFAM" id="SSF47473">
    <property type="entry name" value="EF-hand"/>
    <property type="match status" value="1"/>
</dbReference>
<feature type="region of interest" description="Disordered" evidence="1">
    <location>
        <begin position="1204"/>
        <end position="1251"/>
    </location>
</feature>
<feature type="region of interest" description="Disordered" evidence="1">
    <location>
        <begin position="432"/>
        <end position="481"/>
    </location>
</feature>
<reference evidence="3 4" key="1">
    <citation type="journal article" date="2017" name="Nat. Ecol. Evol.">
        <title>Scallop genome provides insights into evolution of bilaterian karyotype and development.</title>
        <authorList>
            <person name="Wang S."/>
            <person name="Zhang J."/>
            <person name="Jiao W."/>
            <person name="Li J."/>
            <person name="Xun X."/>
            <person name="Sun Y."/>
            <person name="Guo X."/>
            <person name="Huan P."/>
            <person name="Dong B."/>
            <person name="Zhang L."/>
            <person name="Hu X."/>
            <person name="Sun X."/>
            <person name="Wang J."/>
            <person name="Zhao C."/>
            <person name="Wang Y."/>
            <person name="Wang D."/>
            <person name="Huang X."/>
            <person name="Wang R."/>
            <person name="Lv J."/>
            <person name="Li Y."/>
            <person name="Zhang Z."/>
            <person name="Liu B."/>
            <person name="Lu W."/>
            <person name="Hui Y."/>
            <person name="Liang J."/>
            <person name="Zhou Z."/>
            <person name="Hou R."/>
            <person name="Li X."/>
            <person name="Liu Y."/>
            <person name="Li H."/>
            <person name="Ning X."/>
            <person name="Lin Y."/>
            <person name="Zhao L."/>
            <person name="Xing Q."/>
            <person name="Dou J."/>
            <person name="Li Y."/>
            <person name="Mao J."/>
            <person name="Guo H."/>
            <person name="Dou H."/>
            <person name="Li T."/>
            <person name="Mu C."/>
            <person name="Jiang W."/>
            <person name="Fu Q."/>
            <person name="Fu X."/>
            <person name="Miao Y."/>
            <person name="Liu J."/>
            <person name="Yu Q."/>
            <person name="Li R."/>
            <person name="Liao H."/>
            <person name="Li X."/>
            <person name="Kong Y."/>
            <person name="Jiang Z."/>
            <person name="Chourrout D."/>
            <person name="Li R."/>
            <person name="Bao Z."/>
        </authorList>
    </citation>
    <scope>NUCLEOTIDE SEQUENCE [LARGE SCALE GENOMIC DNA]</scope>
    <source>
        <strain evidence="3 4">PY_sf001</strain>
    </source>
</reference>
<feature type="compositionally biased region" description="Polar residues" evidence="1">
    <location>
        <begin position="586"/>
        <end position="598"/>
    </location>
</feature>
<feature type="compositionally biased region" description="Polar residues" evidence="1">
    <location>
        <begin position="945"/>
        <end position="954"/>
    </location>
</feature>
<dbReference type="InterPro" id="IPR000261">
    <property type="entry name" value="EH_dom"/>
</dbReference>
<dbReference type="PROSITE" id="PS50031">
    <property type="entry name" value="EH"/>
    <property type="match status" value="1"/>
</dbReference>
<dbReference type="Proteomes" id="UP000242188">
    <property type="component" value="Unassembled WGS sequence"/>
</dbReference>
<name>A0A210QIQ7_MIZYE</name>
<dbReference type="InterPro" id="IPR039656">
    <property type="entry name" value="SYNRG"/>
</dbReference>
<feature type="compositionally biased region" description="Basic and acidic residues" evidence="1">
    <location>
        <begin position="179"/>
        <end position="195"/>
    </location>
</feature>
<feature type="compositionally biased region" description="Polar residues" evidence="1">
    <location>
        <begin position="849"/>
        <end position="900"/>
    </location>
</feature>
<evidence type="ECO:0000313" key="4">
    <source>
        <dbReference type="Proteomes" id="UP000242188"/>
    </source>
</evidence>
<dbReference type="Gene3D" id="1.10.238.10">
    <property type="entry name" value="EF-hand"/>
    <property type="match status" value="1"/>
</dbReference>
<comment type="caution">
    <text evidence="3">The sequence shown here is derived from an EMBL/GenBank/DDBJ whole genome shotgun (WGS) entry which is preliminary data.</text>
</comment>
<feature type="compositionally biased region" description="Polar residues" evidence="1">
    <location>
        <begin position="719"/>
        <end position="728"/>
    </location>
</feature>
<accession>A0A210QIQ7</accession>
<evidence type="ECO:0000256" key="1">
    <source>
        <dbReference type="SAM" id="MobiDB-lite"/>
    </source>
</evidence>
<dbReference type="EMBL" id="NEDP02003450">
    <property type="protein sequence ID" value="OWF48643.1"/>
    <property type="molecule type" value="Genomic_DNA"/>
</dbReference>
<protein>
    <submittedName>
        <fullName evidence="3">Synergin gamma</fullName>
    </submittedName>
</protein>
<feature type="compositionally biased region" description="Acidic residues" evidence="1">
    <location>
        <begin position="807"/>
        <end position="816"/>
    </location>
</feature>
<feature type="compositionally biased region" description="Gly residues" evidence="1">
    <location>
        <begin position="440"/>
        <end position="462"/>
    </location>
</feature>